<dbReference type="EMBL" id="DWWU01000009">
    <property type="protein sequence ID" value="HJC14562.1"/>
    <property type="molecule type" value="Genomic_DNA"/>
</dbReference>
<dbReference type="Pfam" id="PF00583">
    <property type="entry name" value="Acetyltransf_1"/>
    <property type="match status" value="1"/>
</dbReference>
<evidence type="ECO:0000313" key="3">
    <source>
        <dbReference type="Proteomes" id="UP000823849"/>
    </source>
</evidence>
<dbReference type="InterPro" id="IPR000182">
    <property type="entry name" value="GNAT_dom"/>
</dbReference>
<sequence length="176" mass="20086">MIQYRTLFADEICQDLFQNFIRRQVVNRCWRKEGGKWVIREDPFVDDWGAEEYQFLVRCLKNTVQTGGYVGGAFRDGALKGFVSVEAEPLGSRGNYRDLTSIHVSEDLRGHGIGKILFQKAKEWAAAQGAEKLYISSHSAVETQAFYRAMGCVEAKEYNRAHTEAEPYDCQLECDL</sequence>
<dbReference type="GO" id="GO:0016747">
    <property type="term" value="F:acyltransferase activity, transferring groups other than amino-acyl groups"/>
    <property type="evidence" value="ECO:0007669"/>
    <property type="project" value="InterPro"/>
</dbReference>
<dbReference type="CDD" id="cd04301">
    <property type="entry name" value="NAT_SF"/>
    <property type="match status" value="1"/>
</dbReference>
<name>A0A9D2SM99_9FIRM</name>
<organism evidence="2 3">
    <name type="scientific">Candidatus Fusicatenibacter intestinigallinarum</name>
    <dbReference type="NCBI Taxonomy" id="2838598"/>
    <lineage>
        <taxon>Bacteria</taxon>
        <taxon>Bacillati</taxon>
        <taxon>Bacillota</taxon>
        <taxon>Clostridia</taxon>
        <taxon>Lachnospirales</taxon>
        <taxon>Lachnospiraceae</taxon>
        <taxon>Fusicatenibacter</taxon>
    </lineage>
</organism>
<protein>
    <submittedName>
        <fullName evidence="2">GNAT family N-acetyltransferase</fullName>
    </submittedName>
</protein>
<feature type="domain" description="N-acetyltransferase" evidence="1">
    <location>
        <begin position="2"/>
        <end position="173"/>
    </location>
</feature>
<dbReference type="Gene3D" id="3.40.630.30">
    <property type="match status" value="1"/>
</dbReference>
<dbReference type="Proteomes" id="UP000823849">
    <property type="component" value="Unassembled WGS sequence"/>
</dbReference>
<reference evidence="2" key="1">
    <citation type="journal article" date="2021" name="PeerJ">
        <title>Extensive microbial diversity within the chicken gut microbiome revealed by metagenomics and culture.</title>
        <authorList>
            <person name="Gilroy R."/>
            <person name="Ravi A."/>
            <person name="Getino M."/>
            <person name="Pursley I."/>
            <person name="Horton D.L."/>
            <person name="Alikhan N.F."/>
            <person name="Baker D."/>
            <person name="Gharbi K."/>
            <person name="Hall N."/>
            <person name="Watson M."/>
            <person name="Adriaenssens E.M."/>
            <person name="Foster-Nyarko E."/>
            <person name="Jarju S."/>
            <person name="Secka A."/>
            <person name="Antonio M."/>
            <person name="Oren A."/>
            <person name="Chaudhuri R.R."/>
            <person name="La Ragione R."/>
            <person name="Hildebrand F."/>
            <person name="Pallen M.J."/>
        </authorList>
    </citation>
    <scope>NUCLEOTIDE SEQUENCE</scope>
    <source>
        <strain evidence="2">CHK185-5351</strain>
    </source>
</reference>
<gene>
    <name evidence="2" type="ORF">H9705_01860</name>
</gene>
<dbReference type="SUPFAM" id="SSF55729">
    <property type="entry name" value="Acyl-CoA N-acyltransferases (Nat)"/>
    <property type="match status" value="1"/>
</dbReference>
<dbReference type="AlphaFoldDB" id="A0A9D2SM99"/>
<evidence type="ECO:0000259" key="1">
    <source>
        <dbReference type="PROSITE" id="PS51186"/>
    </source>
</evidence>
<proteinExistence type="predicted"/>
<dbReference type="InterPro" id="IPR016181">
    <property type="entry name" value="Acyl_CoA_acyltransferase"/>
</dbReference>
<dbReference type="PROSITE" id="PS51186">
    <property type="entry name" value="GNAT"/>
    <property type="match status" value="1"/>
</dbReference>
<evidence type="ECO:0000313" key="2">
    <source>
        <dbReference type="EMBL" id="HJC14562.1"/>
    </source>
</evidence>
<accession>A0A9D2SM99</accession>
<reference evidence="2" key="2">
    <citation type="submission" date="2021-04" db="EMBL/GenBank/DDBJ databases">
        <authorList>
            <person name="Gilroy R."/>
        </authorList>
    </citation>
    <scope>NUCLEOTIDE SEQUENCE</scope>
    <source>
        <strain evidence="2">CHK185-5351</strain>
    </source>
</reference>
<comment type="caution">
    <text evidence="2">The sequence shown here is derived from an EMBL/GenBank/DDBJ whole genome shotgun (WGS) entry which is preliminary data.</text>
</comment>